<feature type="compositionally biased region" description="Low complexity" evidence="1">
    <location>
        <begin position="1"/>
        <end position="15"/>
    </location>
</feature>
<organism evidence="3 4">
    <name type="scientific">Leishmania donovani</name>
    <dbReference type="NCBI Taxonomy" id="5661"/>
    <lineage>
        <taxon>Eukaryota</taxon>
        <taxon>Discoba</taxon>
        <taxon>Euglenozoa</taxon>
        <taxon>Kinetoplastea</taxon>
        <taxon>Metakinetoplastina</taxon>
        <taxon>Trypanosomatida</taxon>
        <taxon>Trypanosomatidae</taxon>
        <taxon>Leishmaniinae</taxon>
        <taxon>Leishmania</taxon>
    </lineage>
</organism>
<feature type="region of interest" description="Disordered" evidence="1">
    <location>
        <begin position="209"/>
        <end position="237"/>
    </location>
</feature>
<dbReference type="VEuPathDB" id="TriTrypDB:LDHU3_21.0400"/>
<dbReference type="SUPFAM" id="SSF57667">
    <property type="entry name" value="beta-beta-alpha zinc fingers"/>
    <property type="match status" value="1"/>
</dbReference>
<accession>A0A504Y3J8</accession>
<dbReference type="Proteomes" id="UP000318821">
    <property type="component" value="Unassembled WGS sequence"/>
</dbReference>
<name>A0A504Y3J8_LEIDO</name>
<feature type="compositionally biased region" description="Basic and acidic residues" evidence="1">
    <location>
        <begin position="221"/>
        <end position="237"/>
    </location>
</feature>
<evidence type="ECO:0000313" key="2">
    <source>
        <dbReference type="EMBL" id="CAC5429771.1"/>
    </source>
</evidence>
<proteinExistence type="predicted"/>
<gene>
    <name evidence="3" type="ORF">CGC20_22690</name>
    <name evidence="2" type="ORF">LDHU3_21.0400</name>
</gene>
<reference evidence="4" key="1">
    <citation type="submission" date="2019-02" db="EMBL/GenBank/DDBJ databases">
        <title>FDA dAtabase for Regulatory Grade micrObial Sequences (FDA-ARGOS): Supporting development and validation of Infectious Disease Dx tests.</title>
        <authorList>
            <person name="Duncan R."/>
            <person name="Fisher C."/>
            <person name="Tallon L."/>
            <person name="Sadzewicz L."/>
            <person name="Sengamalay N."/>
            <person name="Ott S."/>
            <person name="Godinez A."/>
            <person name="Nagaraj S."/>
            <person name="Vavikolanu K."/>
            <person name="Vyas G."/>
            <person name="Nadendla S."/>
            <person name="Aluvathingal J."/>
            <person name="Sichtig H."/>
        </authorList>
    </citation>
    <scope>NUCLEOTIDE SEQUENCE [LARGE SCALE GENOMIC DNA]</scope>
    <source>
        <strain evidence="4">FDAARGOS_360</strain>
    </source>
</reference>
<evidence type="ECO:0000313" key="3">
    <source>
        <dbReference type="EMBL" id="TPP54745.1"/>
    </source>
</evidence>
<dbReference type="VEuPathDB" id="TriTrypDB:LdCL_210008600"/>
<sequence>MDPSAVAAHGTAAGADQRHPHNGNGNGALSGGQPSEAEMKRIRQRRRLACKTPEQRRKLQQYQRRHNEKDERLYYCDYCDLFISSRHRTWMTHLRSARHTVAFQSYYDLVAHVESVWVAEINREVELARSREVHRLQQRSAGKGAATPLTAQQVAPGIVVGGAPAPGRLPPPPPFPQPPHGSAQVGPTPTIRVGAKTILPSAAFVALPSAATPSPASPLADAERSRTSENEARLSMP</sequence>
<protein>
    <submittedName>
        <fullName evidence="3">U1 zinc finger family protein</fullName>
    </submittedName>
    <submittedName>
        <fullName evidence="2">U1_small_nuclear_ribonucleoprotein_C_putative/Gen eDB:LmjF.21.0320</fullName>
    </submittedName>
</protein>
<dbReference type="GO" id="GO:0005689">
    <property type="term" value="C:U12-type spliceosomal complex"/>
    <property type="evidence" value="ECO:0007669"/>
    <property type="project" value="TreeGrafter"/>
</dbReference>
<reference evidence="2" key="3">
    <citation type="submission" date="2020-06" db="EMBL/GenBank/DDBJ databases">
        <authorList>
            <person name="Camacho E."/>
            <person name="Gonzalez-de la Fuente S."/>
            <person name="Rastrojo A."/>
            <person name="Peiro-Pastor R."/>
            <person name="Solana JC."/>
            <person name="Tabera L."/>
            <person name="Gamarro F."/>
            <person name="Carrasco-Ramiro F."/>
            <person name="Requena JM."/>
            <person name="Aguado B."/>
        </authorList>
    </citation>
    <scope>NUCLEOTIDE SEQUENCE</scope>
</reference>
<feature type="compositionally biased region" description="Pro residues" evidence="1">
    <location>
        <begin position="167"/>
        <end position="179"/>
    </location>
</feature>
<dbReference type="AlphaFoldDB" id="A0A504Y3J8"/>
<feature type="region of interest" description="Disordered" evidence="1">
    <location>
        <begin position="1"/>
        <end position="40"/>
    </location>
</feature>
<keyword evidence="2" id="KW-0687">Ribonucleoprotein</keyword>
<evidence type="ECO:0000313" key="4">
    <source>
        <dbReference type="Proteomes" id="UP000318821"/>
    </source>
</evidence>
<dbReference type="PANTHER" id="PTHR16465">
    <property type="entry name" value="NUCLEASE-RELATED"/>
    <property type="match status" value="1"/>
</dbReference>
<dbReference type="EMBL" id="RHLD01000035">
    <property type="protein sequence ID" value="TPP54745.1"/>
    <property type="molecule type" value="Genomic_DNA"/>
</dbReference>
<feature type="compositionally biased region" description="Low complexity" evidence="1">
    <location>
        <begin position="209"/>
        <end position="220"/>
    </location>
</feature>
<dbReference type="InterPro" id="IPR036236">
    <property type="entry name" value="Znf_C2H2_sf"/>
</dbReference>
<reference evidence="3" key="2">
    <citation type="submission" date="2019-02" db="EMBL/GenBank/DDBJ databases">
        <title>FDA dAtabase for Regulatory Grade micrObial Sequences (FDA-ARGOS): Supporting development and validation of Infectious Disease Dx tests.</title>
        <authorList>
            <person name="Duncan R."/>
            <person name="Fisher C."/>
            <person name="Tallon L.J."/>
            <person name="Sadzewicz L."/>
            <person name="Sengamalay N."/>
            <person name="Ott S."/>
            <person name="Godinez A."/>
            <person name="Nagaraj S."/>
            <person name="Nadendla S."/>
            <person name="Sichtig H."/>
        </authorList>
    </citation>
    <scope>NUCLEOTIDE SEQUENCE</scope>
    <source>
        <strain evidence="3">FDAARGOS_360</strain>
    </source>
</reference>
<dbReference type="EMBL" id="LR812641">
    <property type="protein sequence ID" value="CAC5429771.1"/>
    <property type="molecule type" value="Genomic_DNA"/>
</dbReference>
<dbReference type="Proteomes" id="UP000601710">
    <property type="component" value="Chromosome 21"/>
</dbReference>
<feature type="region of interest" description="Disordered" evidence="1">
    <location>
        <begin position="160"/>
        <end position="189"/>
    </location>
</feature>
<dbReference type="PANTHER" id="PTHR16465:SF0">
    <property type="entry name" value="ZINC FINGER MATRIN-TYPE PROTEIN 5"/>
    <property type="match status" value="1"/>
</dbReference>
<dbReference type="VEuPathDB" id="TriTrypDB:LdBPK_210380.1"/>
<evidence type="ECO:0000256" key="1">
    <source>
        <dbReference type="SAM" id="MobiDB-lite"/>
    </source>
</evidence>